<dbReference type="Proteomes" id="UP001430953">
    <property type="component" value="Unassembled WGS sequence"/>
</dbReference>
<reference evidence="1 2" key="1">
    <citation type="submission" date="2023-03" db="EMBL/GenBank/DDBJ databases">
        <title>High recombination rates correlate with genetic variation in Cardiocondyla obscurior ants.</title>
        <authorList>
            <person name="Errbii M."/>
        </authorList>
    </citation>
    <scope>NUCLEOTIDE SEQUENCE [LARGE SCALE GENOMIC DNA]</scope>
    <source>
        <strain evidence="1">Alpha-2009</strain>
        <tissue evidence="1">Whole body</tissue>
    </source>
</reference>
<proteinExistence type="predicted"/>
<comment type="caution">
    <text evidence="1">The sequence shown here is derived from an EMBL/GenBank/DDBJ whole genome shotgun (WGS) entry which is preliminary data.</text>
</comment>
<keyword evidence="2" id="KW-1185">Reference proteome</keyword>
<dbReference type="EMBL" id="JADYXP020000001">
    <property type="protein sequence ID" value="KAL0133239.1"/>
    <property type="molecule type" value="Genomic_DNA"/>
</dbReference>
<evidence type="ECO:0000313" key="2">
    <source>
        <dbReference type="Proteomes" id="UP001430953"/>
    </source>
</evidence>
<gene>
    <name evidence="1" type="ORF">PUN28_000781</name>
</gene>
<dbReference type="AlphaFoldDB" id="A0AAW2H159"/>
<organism evidence="1 2">
    <name type="scientific">Cardiocondyla obscurior</name>
    <dbReference type="NCBI Taxonomy" id="286306"/>
    <lineage>
        <taxon>Eukaryota</taxon>
        <taxon>Metazoa</taxon>
        <taxon>Ecdysozoa</taxon>
        <taxon>Arthropoda</taxon>
        <taxon>Hexapoda</taxon>
        <taxon>Insecta</taxon>
        <taxon>Pterygota</taxon>
        <taxon>Neoptera</taxon>
        <taxon>Endopterygota</taxon>
        <taxon>Hymenoptera</taxon>
        <taxon>Apocrita</taxon>
        <taxon>Aculeata</taxon>
        <taxon>Formicoidea</taxon>
        <taxon>Formicidae</taxon>
        <taxon>Myrmicinae</taxon>
        <taxon>Cardiocondyla</taxon>
    </lineage>
</organism>
<sequence length="198" mass="21866">MKSYHPRRVSLYHVGPSSISRRHIAETLAHSSESELRRGMERDIRIMRPKFNYLTLPRYRRARPFLRNRLACDLRSILFARFRLAFSDGDDDGGGGGGGADAATATAMTTVLVCTAVTAGSGYPLKAAQSAATHKPVSWLSDSSHFPSRRIARRTCTERTINGGYPGSIPRDRRSAARADCKPVPMPSTAPKGLLYRF</sequence>
<name>A0AAW2H159_9HYME</name>
<protein>
    <submittedName>
        <fullName evidence="1">Uncharacterized protein</fullName>
    </submittedName>
</protein>
<accession>A0AAW2H159</accession>
<evidence type="ECO:0000313" key="1">
    <source>
        <dbReference type="EMBL" id="KAL0133239.1"/>
    </source>
</evidence>